<dbReference type="PANTHER" id="PTHR22966:SF61">
    <property type="entry name" value="2-AMINOETHANETHIOL DIOXYGENASE"/>
    <property type="match status" value="1"/>
</dbReference>
<keyword evidence="3" id="KW-0408">Iron</keyword>
<dbReference type="Proteomes" id="UP001153712">
    <property type="component" value="Chromosome 12"/>
</dbReference>
<dbReference type="InterPro" id="IPR011051">
    <property type="entry name" value="RmlC_Cupin_sf"/>
</dbReference>
<evidence type="ECO:0000256" key="1">
    <source>
        <dbReference type="ARBA" id="ARBA00022723"/>
    </source>
</evidence>
<dbReference type="Gene3D" id="2.60.120.10">
    <property type="entry name" value="Jelly Rolls"/>
    <property type="match status" value="1"/>
</dbReference>
<dbReference type="CDD" id="cd20289">
    <property type="entry name" value="cupin_ADO"/>
    <property type="match status" value="1"/>
</dbReference>
<evidence type="ECO:0008006" key="6">
    <source>
        <dbReference type="Google" id="ProtNLM"/>
    </source>
</evidence>
<dbReference type="GO" id="GO:0005739">
    <property type="term" value="C:mitochondrion"/>
    <property type="evidence" value="ECO:0007669"/>
    <property type="project" value="TreeGrafter"/>
</dbReference>
<keyword evidence="2" id="KW-0560">Oxidoreductase</keyword>
<name>A0A9N9XKR3_PHYSR</name>
<evidence type="ECO:0000313" key="4">
    <source>
        <dbReference type="EMBL" id="CAG9856242.1"/>
    </source>
</evidence>
<dbReference type="Pfam" id="PF07847">
    <property type="entry name" value="PCO_ADO"/>
    <property type="match status" value="1"/>
</dbReference>
<organism evidence="4 5">
    <name type="scientific">Phyllotreta striolata</name>
    <name type="common">Striped flea beetle</name>
    <name type="synonym">Crioceris striolata</name>
    <dbReference type="NCBI Taxonomy" id="444603"/>
    <lineage>
        <taxon>Eukaryota</taxon>
        <taxon>Metazoa</taxon>
        <taxon>Ecdysozoa</taxon>
        <taxon>Arthropoda</taxon>
        <taxon>Hexapoda</taxon>
        <taxon>Insecta</taxon>
        <taxon>Pterygota</taxon>
        <taxon>Neoptera</taxon>
        <taxon>Endopterygota</taxon>
        <taxon>Coleoptera</taxon>
        <taxon>Polyphaga</taxon>
        <taxon>Cucujiformia</taxon>
        <taxon>Chrysomeloidea</taxon>
        <taxon>Chrysomelidae</taxon>
        <taxon>Galerucinae</taxon>
        <taxon>Alticini</taxon>
        <taxon>Phyllotreta</taxon>
    </lineage>
</organism>
<sequence length="225" mass="24317">MASLIQSILQQSLVTFRSDPASFSAQMTTLAGLVEKITAEDLNFDIAFASAPADSDPTIPVAPITYIHIFQDGVLSIGIFVLKADKTIPLHNHPDMYGLVKVLSGKVKIDSYSLNTTKTREITNQETTNVPEGVVPKNIFPAECNSSEVCDSLSKPCLLEPHNKNIHEIRSVDGAAAFLHVLAPPYAEAAAAAPEAAAKRCSFYAALRRLAPEVVLLQEIECPSW</sequence>
<dbReference type="OrthoDB" id="271433at2759"/>
<evidence type="ECO:0000313" key="5">
    <source>
        <dbReference type="Proteomes" id="UP001153712"/>
    </source>
</evidence>
<proteinExistence type="predicted"/>
<keyword evidence="1" id="KW-0479">Metal-binding</keyword>
<reference evidence="4" key="1">
    <citation type="submission" date="2022-01" db="EMBL/GenBank/DDBJ databases">
        <authorList>
            <person name="King R."/>
        </authorList>
    </citation>
    <scope>NUCLEOTIDE SEQUENCE</scope>
</reference>
<dbReference type="EMBL" id="OU900105">
    <property type="protein sequence ID" value="CAG9856242.1"/>
    <property type="molecule type" value="Genomic_DNA"/>
</dbReference>
<dbReference type="PANTHER" id="PTHR22966">
    <property type="entry name" value="2-AMINOETHANETHIOL DIOXYGENASE"/>
    <property type="match status" value="1"/>
</dbReference>
<dbReference type="InterPro" id="IPR014710">
    <property type="entry name" value="RmlC-like_jellyroll"/>
</dbReference>
<protein>
    <recommendedName>
        <fullName evidence="6">2-aminoethanethiol dioxygenase</fullName>
    </recommendedName>
</protein>
<dbReference type="AlphaFoldDB" id="A0A9N9XKR3"/>
<dbReference type="GO" id="GO:0016702">
    <property type="term" value="F:oxidoreductase activity, acting on single donors with incorporation of molecular oxygen, incorporation of two atoms of oxygen"/>
    <property type="evidence" value="ECO:0007669"/>
    <property type="project" value="InterPro"/>
</dbReference>
<dbReference type="SUPFAM" id="SSF51182">
    <property type="entry name" value="RmlC-like cupins"/>
    <property type="match status" value="1"/>
</dbReference>
<evidence type="ECO:0000256" key="2">
    <source>
        <dbReference type="ARBA" id="ARBA00023002"/>
    </source>
</evidence>
<evidence type="ECO:0000256" key="3">
    <source>
        <dbReference type="ARBA" id="ARBA00023004"/>
    </source>
</evidence>
<accession>A0A9N9XKR3</accession>
<dbReference type="InterPro" id="IPR012864">
    <property type="entry name" value="PCO/ADO"/>
</dbReference>
<dbReference type="GO" id="GO:0046872">
    <property type="term" value="F:metal ion binding"/>
    <property type="evidence" value="ECO:0007669"/>
    <property type="project" value="UniProtKB-KW"/>
</dbReference>
<gene>
    <name evidence="4" type="ORF">PHYEVI_LOCUS2669</name>
</gene>
<keyword evidence="5" id="KW-1185">Reference proteome</keyword>